<evidence type="ECO:0000313" key="6">
    <source>
        <dbReference type="Proteomes" id="UP000091956"/>
    </source>
</evidence>
<feature type="region of interest" description="Disordered" evidence="3">
    <location>
        <begin position="271"/>
        <end position="296"/>
    </location>
</feature>
<feature type="region of interest" description="Disordered" evidence="3">
    <location>
        <begin position="1"/>
        <end position="29"/>
    </location>
</feature>
<feature type="domain" description="HTH CENPB-type" evidence="4">
    <location>
        <begin position="200"/>
        <end position="274"/>
    </location>
</feature>
<dbReference type="InterPro" id="IPR007889">
    <property type="entry name" value="HTH_Psq"/>
</dbReference>
<reference evidence="5 6" key="1">
    <citation type="submission" date="2016-03" db="EMBL/GenBank/DDBJ databases">
        <title>Comparative genomics of Pseudogymnoascus destructans, the fungus causing white-nose syndrome of bats.</title>
        <authorList>
            <person name="Palmer J.M."/>
            <person name="Drees K.P."/>
            <person name="Foster J.T."/>
            <person name="Lindner D.L."/>
        </authorList>
    </citation>
    <scope>NUCLEOTIDE SEQUENCE [LARGE SCALE GENOMIC DNA]</scope>
    <source>
        <strain evidence="5 6">UAMH 10579</strain>
    </source>
</reference>
<dbReference type="InterPro" id="IPR009057">
    <property type="entry name" value="Homeodomain-like_sf"/>
</dbReference>
<proteinExistence type="predicted"/>
<dbReference type="GeneID" id="28834244"/>
<gene>
    <name evidence="5" type="ORF">VE01_00858</name>
</gene>
<name>A0A2P2SW59_9PEZI</name>
<reference evidence="6" key="2">
    <citation type="journal article" date="2018" name="Nat. Commun.">
        <title>Extreme sensitivity to ultraviolet light in the fungal pathogen causing white-nose syndrome of bats.</title>
        <authorList>
            <person name="Palmer J.M."/>
            <person name="Drees K.P."/>
            <person name="Foster J.T."/>
            <person name="Lindner D.L."/>
        </authorList>
    </citation>
    <scope>NUCLEOTIDE SEQUENCE [LARGE SCALE GENOMIC DNA]</scope>
    <source>
        <strain evidence="6">UAMH 10579</strain>
    </source>
</reference>
<dbReference type="GO" id="GO:0003677">
    <property type="term" value="F:DNA binding"/>
    <property type="evidence" value="ECO:0007669"/>
    <property type="project" value="UniProtKB-KW"/>
</dbReference>
<feature type="region of interest" description="Disordered" evidence="3">
    <location>
        <begin position="431"/>
        <end position="471"/>
    </location>
</feature>
<dbReference type="PROSITE" id="PS51253">
    <property type="entry name" value="HTH_CENPB"/>
    <property type="match status" value="1"/>
</dbReference>
<feature type="compositionally biased region" description="Basic residues" evidence="3">
    <location>
        <begin position="274"/>
        <end position="295"/>
    </location>
</feature>
<evidence type="ECO:0000313" key="5">
    <source>
        <dbReference type="EMBL" id="OBU01097.1"/>
    </source>
</evidence>
<dbReference type="Pfam" id="PF04218">
    <property type="entry name" value="CENP-B_N"/>
    <property type="match status" value="1"/>
</dbReference>
<dbReference type="EMBL" id="KV460207">
    <property type="protein sequence ID" value="OBU01097.1"/>
    <property type="molecule type" value="Genomic_DNA"/>
</dbReference>
<feature type="compositionally biased region" description="Low complexity" evidence="3">
    <location>
        <begin position="371"/>
        <end position="392"/>
    </location>
</feature>
<feature type="compositionally biased region" description="Polar residues" evidence="3">
    <location>
        <begin position="431"/>
        <end position="443"/>
    </location>
</feature>
<dbReference type="STRING" id="342668.A0A2P2SW59"/>
<accession>A0A2P2SW59</accession>
<dbReference type="SUPFAM" id="SSF46689">
    <property type="entry name" value="Homeodomain-like"/>
    <property type="match status" value="2"/>
</dbReference>
<dbReference type="InterPro" id="IPR006600">
    <property type="entry name" value="HTH_CenpB_DNA-bd_dom"/>
</dbReference>
<feature type="region of interest" description="Disordered" evidence="3">
    <location>
        <begin position="371"/>
        <end position="399"/>
    </location>
</feature>
<keyword evidence="2" id="KW-0539">Nucleus</keyword>
<keyword evidence="6" id="KW-1185">Reference proteome</keyword>
<protein>
    <recommendedName>
        <fullName evidence="4">HTH CENPB-type domain-containing protein</fullName>
    </recommendedName>
</protein>
<dbReference type="Proteomes" id="UP000091956">
    <property type="component" value="Unassembled WGS sequence"/>
</dbReference>
<dbReference type="RefSeq" id="XP_018134829.1">
    <property type="nucleotide sequence ID" value="XM_018270386.1"/>
</dbReference>
<feature type="compositionally biased region" description="Polar residues" evidence="3">
    <location>
        <begin position="16"/>
        <end position="28"/>
    </location>
</feature>
<evidence type="ECO:0000259" key="4">
    <source>
        <dbReference type="PROSITE" id="PS51253"/>
    </source>
</evidence>
<dbReference type="OrthoDB" id="9909311at2759"/>
<dbReference type="Gene3D" id="1.10.10.60">
    <property type="entry name" value="Homeodomain-like"/>
    <property type="match status" value="1"/>
</dbReference>
<dbReference type="AlphaFoldDB" id="A0A2P2SW59"/>
<feature type="compositionally biased region" description="Low complexity" evidence="3">
    <location>
        <begin position="448"/>
        <end position="470"/>
    </location>
</feature>
<keyword evidence="1" id="KW-0238">DNA-binding</keyword>
<evidence type="ECO:0000256" key="3">
    <source>
        <dbReference type="SAM" id="MobiDB-lite"/>
    </source>
</evidence>
<evidence type="ECO:0000256" key="1">
    <source>
        <dbReference type="ARBA" id="ARBA00023125"/>
    </source>
</evidence>
<evidence type="ECO:0000256" key="2">
    <source>
        <dbReference type="ARBA" id="ARBA00023242"/>
    </source>
</evidence>
<sequence length="534" mass="58627">MHGMMGHFGMDDDPNHQQSSEQHGNYSNDVWAGIPANSYSSPQQTSPMYEYQNYQLMNHGLPLSLPEHPTFPRMPPPPAHQQTLLPLLPAPAWMNNNPAMSNFPATMPSMLTNPGGHPTRQVRMAPNSARVRASKPSPQHGGGRKCLTDEAKRRICQIHMDNPSMKQAQIGAQFNVERSTVSKVLRQKEKFLSLEEPSVSPAKLPKGRAQDIDLALHSWWHNEWKKGVLRNREEIREEAIKFCSILNNEQGLKKAHDDQWLDEFVRNHNASTKKEKHHNVSTKKQKYNGRMKLSRRSSEANISDIATWGQGSAGSSIANTPSGHSPGSPYDFTSPLSGVKDEDDYLPFGSIGYRHSNSRSTASLSSEFTDTTVGSSYSGGPSSPATPFSFSPETTQGPFPPPQYVRAIAPSYPQRPRSQTFPMLAIDPDTATTATFPHHSTSPPALDASSDPIATTPSTTASTASTSPTPDDARIALETFLNYMEVAAPQGLVDEAEYQTVVKLTERMRQHSLGSIRAIAEGDTGSGNMECSIV</sequence>
<organism evidence="5 6">
    <name type="scientific">Pseudogymnoascus verrucosus</name>
    <dbReference type="NCBI Taxonomy" id="342668"/>
    <lineage>
        <taxon>Eukaryota</taxon>
        <taxon>Fungi</taxon>
        <taxon>Dikarya</taxon>
        <taxon>Ascomycota</taxon>
        <taxon>Pezizomycotina</taxon>
        <taxon>Leotiomycetes</taxon>
        <taxon>Thelebolales</taxon>
        <taxon>Thelebolaceae</taxon>
        <taxon>Pseudogymnoascus</taxon>
    </lineage>
</organism>